<keyword evidence="3" id="KW-0812">Transmembrane</keyword>
<evidence type="ECO:0000256" key="2">
    <source>
        <dbReference type="ARBA" id="ARBA00022475"/>
    </source>
</evidence>
<dbReference type="PANTHER" id="PTHR45138">
    <property type="entry name" value="REGULATORY COMPONENTS OF SENSORY TRANSDUCTION SYSTEM"/>
    <property type="match status" value="1"/>
</dbReference>
<protein>
    <submittedName>
        <fullName evidence="7">Diguanylate cyclase</fullName>
    </submittedName>
</protein>
<dbReference type="InterPro" id="IPR043128">
    <property type="entry name" value="Rev_trsase/Diguanyl_cyclase"/>
</dbReference>
<dbReference type="GO" id="GO:0005886">
    <property type="term" value="C:plasma membrane"/>
    <property type="evidence" value="ECO:0007669"/>
    <property type="project" value="UniProtKB-SubCell"/>
</dbReference>
<dbReference type="FunFam" id="3.30.70.270:FF:000001">
    <property type="entry name" value="Diguanylate cyclase domain protein"/>
    <property type="match status" value="1"/>
</dbReference>
<dbReference type="CDD" id="cd18773">
    <property type="entry name" value="PDC1_HK_sensor"/>
    <property type="match status" value="1"/>
</dbReference>
<dbReference type="RefSeq" id="WP_127199848.1">
    <property type="nucleotide sequence ID" value="NZ_RZNX01000005.1"/>
</dbReference>
<evidence type="ECO:0000313" key="7">
    <source>
        <dbReference type="EMBL" id="RUT29904.1"/>
    </source>
</evidence>
<dbReference type="Pfam" id="PF02743">
    <property type="entry name" value="dCache_1"/>
    <property type="match status" value="1"/>
</dbReference>
<evidence type="ECO:0000256" key="3">
    <source>
        <dbReference type="ARBA" id="ARBA00022692"/>
    </source>
</evidence>
<evidence type="ECO:0000256" key="4">
    <source>
        <dbReference type="ARBA" id="ARBA00022989"/>
    </source>
</evidence>
<dbReference type="CDD" id="cd01949">
    <property type="entry name" value="GGDEF"/>
    <property type="match status" value="1"/>
</dbReference>
<dbReference type="SUPFAM" id="SSF103190">
    <property type="entry name" value="Sensory domain-like"/>
    <property type="match status" value="1"/>
</dbReference>
<dbReference type="EMBL" id="RZNX01000005">
    <property type="protein sequence ID" value="RUT29904.1"/>
    <property type="molecule type" value="Genomic_DNA"/>
</dbReference>
<comment type="caution">
    <text evidence="7">The sequence shown here is derived from an EMBL/GenBank/DDBJ whole genome shotgun (WGS) entry which is preliminary data.</text>
</comment>
<evidence type="ECO:0000259" key="6">
    <source>
        <dbReference type="PROSITE" id="PS50887"/>
    </source>
</evidence>
<keyword evidence="2" id="KW-1003">Cell membrane</keyword>
<dbReference type="InterPro" id="IPR000160">
    <property type="entry name" value="GGDEF_dom"/>
</dbReference>
<reference evidence="7 8" key="1">
    <citation type="submission" date="2018-12" db="EMBL/GenBank/DDBJ databases">
        <authorList>
            <person name="Sun L."/>
            <person name="Chen Z."/>
        </authorList>
    </citation>
    <scope>NUCLEOTIDE SEQUENCE [LARGE SCALE GENOMIC DNA]</scope>
    <source>
        <strain evidence="7 8">3-5-3</strain>
    </source>
</reference>
<dbReference type="AlphaFoldDB" id="A0A3S1D8M4"/>
<proteinExistence type="predicted"/>
<accession>A0A3S1D8M4</accession>
<dbReference type="Pfam" id="PF00990">
    <property type="entry name" value="GGDEF"/>
    <property type="match status" value="1"/>
</dbReference>
<sequence length="528" mass="59004">MKLLNKKGFTLRFSISFLVIVAVLLTMLIGMISAIQVNRDSLVSSYLQSNNQYAKKLASNTGDLLTTMKQNIVSIAAIARRGNSMNTTLLDDLYQENRQYFNSIFIANENRVIQFMSSNTTGVHPGDKLTSEASRIAITSRTPFISNPYRSKSGRYIILISSPIFSQKGEYKGFVGGTIYLEEKNVLNSLLEEHFFGNGSYVFVVEKTGHLIFHPDKKRIGQAVGGNSVVQKVIAGANGSQRVTNTQHHDFFAGYAYDPISSWGIIAQTPTSVIEGPSSNLINKMLLQSLPFLILVLLMGWWVANQISRPLHTLAKFSDEATLNLGKGKSLPELRSNYYEVRLLYQSVKIAFQNINQDMSQLRDEVKMDGLTGLGNRRSFDSVMTKLTTRHTPFSMILLDIDHFKKVNDTYGHLTGDEVLKFLAGMMEDLAGDRSLNFRYGGEEFVILVKHEDTNYAFQMAERVRKILSVTKSPTGEPITISLGVATFPVHGNETEEIIMKADQALYQSKINGRNRTTLSEGVEQKEA</sequence>
<dbReference type="SUPFAM" id="SSF55073">
    <property type="entry name" value="Nucleotide cyclase"/>
    <property type="match status" value="1"/>
</dbReference>
<dbReference type="InterPro" id="IPR029787">
    <property type="entry name" value="Nucleotide_cyclase"/>
</dbReference>
<dbReference type="OrthoDB" id="9759607at2"/>
<dbReference type="Proteomes" id="UP000272464">
    <property type="component" value="Unassembled WGS sequence"/>
</dbReference>
<dbReference type="InterPro" id="IPR050469">
    <property type="entry name" value="Diguanylate_Cyclase"/>
</dbReference>
<dbReference type="PROSITE" id="PS50887">
    <property type="entry name" value="GGDEF"/>
    <property type="match status" value="1"/>
</dbReference>
<dbReference type="Gene3D" id="3.30.70.270">
    <property type="match status" value="1"/>
</dbReference>
<dbReference type="Gene3D" id="3.30.450.20">
    <property type="entry name" value="PAS domain"/>
    <property type="match status" value="1"/>
</dbReference>
<evidence type="ECO:0000313" key="8">
    <source>
        <dbReference type="Proteomes" id="UP000272464"/>
    </source>
</evidence>
<gene>
    <name evidence="7" type="ORF">EJP77_13915</name>
</gene>
<evidence type="ECO:0000256" key="1">
    <source>
        <dbReference type="ARBA" id="ARBA00004651"/>
    </source>
</evidence>
<keyword evidence="5" id="KW-0472">Membrane</keyword>
<dbReference type="CDD" id="cd12912">
    <property type="entry name" value="PDC2_MCP_like"/>
    <property type="match status" value="1"/>
</dbReference>
<name>A0A3S1D8M4_9BACL</name>
<evidence type="ECO:0000256" key="5">
    <source>
        <dbReference type="ARBA" id="ARBA00023136"/>
    </source>
</evidence>
<dbReference type="PANTHER" id="PTHR45138:SF9">
    <property type="entry name" value="DIGUANYLATE CYCLASE DGCM-RELATED"/>
    <property type="match status" value="1"/>
</dbReference>
<organism evidence="7 8">
    <name type="scientific">Paenibacillus zeisoli</name>
    <dbReference type="NCBI Taxonomy" id="2496267"/>
    <lineage>
        <taxon>Bacteria</taxon>
        <taxon>Bacillati</taxon>
        <taxon>Bacillota</taxon>
        <taxon>Bacilli</taxon>
        <taxon>Bacillales</taxon>
        <taxon>Paenibacillaceae</taxon>
        <taxon>Paenibacillus</taxon>
    </lineage>
</organism>
<feature type="domain" description="GGDEF" evidence="6">
    <location>
        <begin position="392"/>
        <end position="522"/>
    </location>
</feature>
<dbReference type="InterPro" id="IPR033479">
    <property type="entry name" value="dCache_1"/>
</dbReference>
<dbReference type="NCBIfam" id="TIGR00254">
    <property type="entry name" value="GGDEF"/>
    <property type="match status" value="1"/>
</dbReference>
<keyword evidence="4" id="KW-1133">Transmembrane helix</keyword>
<dbReference type="GO" id="GO:1902201">
    <property type="term" value="P:negative regulation of bacterial-type flagellum-dependent cell motility"/>
    <property type="evidence" value="ECO:0007669"/>
    <property type="project" value="TreeGrafter"/>
</dbReference>
<dbReference type="InterPro" id="IPR029151">
    <property type="entry name" value="Sensor-like_sf"/>
</dbReference>
<comment type="subcellular location">
    <subcellularLocation>
        <location evidence="1">Cell membrane</location>
        <topology evidence="1">Multi-pass membrane protein</topology>
    </subcellularLocation>
</comment>
<keyword evidence="8" id="KW-1185">Reference proteome</keyword>
<dbReference type="GO" id="GO:0052621">
    <property type="term" value="F:diguanylate cyclase activity"/>
    <property type="evidence" value="ECO:0007669"/>
    <property type="project" value="TreeGrafter"/>
</dbReference>
<dbReference type="GO" id="GO:0043709">
    <property type="term" value="P:cell adhesion involved in single-species biofilm formation"/>
    <property type="evidence" value="ECO:0007669"/>
    <property type="project" value="TreeGrafter"/>
</dbReference>
<dbReference type="SMART" id="SM00267">
    <property type="entry name" value="GGDEF"/>
    <property type="match status" value="1"/>
</dbReference>